<feature type="domain" description="Transposase IS30-like HTH" evidence="2">
    <location>
        <begin position="52"/>
        <end position="93"/>
    </location>
</feature>
<dbReference type="Proteomes" id="UP000502298">
    <property type="component" value="Chromosome"/>
</dbReference>
<feature type="compositionally biased region" description="Polar residues" evidence="1">
    <location>
        <begin position="95"/>
        <end position="115"/>
    </location>
</feature>
<evidence type="ECO:0000313" key="3">
    <source>
        <dbReference type="EMBL" id="QJC21937.1"/>
    </source>
</evidence>
<proteinExistence type="predicted"/>
<reference evidence="3 4" key="1">
    <citation type="submission" date="2020-03" db="EMBL/GenBank/DDBJ databases">
        <title>Complete genome of Arcanobacterium buesumensis sp. nov. strain 2701.</title>
        <authorList>
            <person name="Borowiak M."/>
            <person name="Alssahen M."/>
            <person name="Laemmler C."/>
            <person name="Malorny B."/>
            <person name="Hassan A."/>
            <person name="Prenger-Berninghoff E."/>
            <person name="Ploetz M."/>
            <person name="Abdulmawjood A."/>
        </authorList>
    </citation>
    <scope>NUCLEOTIDE SEQUENCE [LARGE SCALE GENOMIC DNA]</scope>
    <source>
        <strain evidence="3 4">2701</strain>
    </source>
</reference>
<dbReference type="EMBL" id="CP050804">
    <property type="protein sequence ID" value="QJC21937.1"/>
    <property type="molecule type" value="Genomic_DNA"/>
</dbReference>
<sequence>MNFTQATEAVGVSQRSGKVWRNGKNRSTGGNEAASVDWYCFHMDKPNPMSSRYLSQDERIIIADMLKHNVSIREISQRLGGAPFRISREVRANTHPDNGSIGTLKSSPNLTSAFETTKDTENSCQPRDVCVS</sequence>
<evidence type="ECO:0000256" key="1">
    <source>
        <dbReference type="SAM" id="MobiDB-lite"/>
    </source>
</evidence>
<dbReference type="AlphaFoldDB" id="A0A6H2ELI9"/>
<name>A0A6H2ELI9_9ACTO</name>
<dbReference type="RefSeq" id="WP_168917876.1">
    <property type="nucleotide sequence ID" value="NZ_CP050804.1"/>
</dbReference>
<evidence type="ECO:0000313" key="4">
    <source>
        <dbReference type="Proteomes" id="UP000502298"/>
    </source>
</evidence>
<dbReference type="Pfam" id="PF13936">
    <property type="entry name" value="HTH_38"/>
    <property type="match status" value="1"/>
</dbReference>
<keyword evidence="4" id="KW-1185">Reference proteome</keyword>
<accession>A0A6H2ELI9</accession>
<gene>
    <name evidence="3" type="ORF">HC352_05085</name>
</gene>
<feature type="region of interest" description="Disordered" evidence="1">
    <location>
        <begin position="92"/>
        <end position="132"/>
    </location>
</feature>
<dbReference type="InterPro" id="IPR025246">
    <property type="entry name" value="IS30-like_HTH"/>
</dbReference>
<protein>
    <submittedName>
        <fullName evidence="3">Helix-turn-helix domain-containing protein</fullName>
    </submittedName>
</protein>
<organism evidence="3 4">
    <name type="scientific">Arcanobacterium buesumense</name>
    <dbReference type="NCBI Taxonomy" id="2722751"/>
    <lineage>
        <taxon>Bacteria</taxon>
        <taxon>Bacillati</taxon>
        <taxon>Actinomycetota</taxon>
        <taxon>Actinomycetes</taxon>
        <taxon>Actinomycetales</taxon>
        <taxon>Actinomycetaceae</taxon>
        <taxon>Arcanobacterium</taxon>
    </lineage>
</organism>
<evidence type="ECO:0000259" key="2">
    <source>
        <dbReference type="Pfam" id="PF13936"/>
    </source>
</evidence>
<dbReference type="KEGG" id="arca:HC352_05085"/>